<dbReference type="InterPro" id="IPR011050">
    <property type="entry name" value="Pectin_lyase_fold/virulence"/>
</dbReference>
<dbReference type="Gene3D" id="2.160.20.10">
    <property type="entry name" value="Single-stranded right-handed beta-helix, Pectin lyase-like"/>
    <property type="match status" value="1"/>
</dbReference>
<dbReference type="InterPro" id="IPR012334">
    <property type="entry name" value="Pectin_lyas_fold"/>
</dbReference>
<dbReference type="Proteomes" id="UP000315344">
    <property type="component" value="Unassembled WGS sequence"/>
</dbReference>
<gene>
    <name evidence="1" type="ORF">DI616_05945</name>
</gene>
<name>A0A533IE05_PARDE</name>
<reference evidence="1 2" key="1">
    <citation type="journal article" date="2017" name="Nat. Commun.">
        <title>In situ click chemistry generation of cyclooxygenase-2 inhibitors.</title>
        <authorList>
            <person name="Bhardwaj A."/>
            <person name="Kaur J."/>
            <person name="Wuest M."/>
            <person name="Wuest F."/>
        </authorList>
    </citation>
    <scope>NUCLEOTIDE SEQUENCE [LARGE SCALE GENOMIC DNA]</scope>
    <source>
        <strain evidence="1">S2_012_000_R3_94</strain>
    </source>
</reference>
<proteinExistence type="predicted"/>
<protein>
    <recommendedName>
        <fullName evidence="3">Right handed beta helix domain-containing protein</fullName>
    </recommendedName>
</protein>
<comment type="caution">
    <text evidence="1">The sequence shown here is derived from an EMBL/GenBank/DDBJ whole genome shotgun (WGS) entry which is preliminary data.</text>
</comment>
<organism evidence="1 2">
    <name type="scientific">Paracoccus denitrificans</name>
    <dbReference type="NCBI Taxonomy" id="266"/>
    <lineage>
        <taxon>Bacteria</taxon>
        <taxon>Pseudomonadati</taxon>
        <taxon>Pseudomonadota</taxon>
        <taxon>Alphaproteobacteria</taxon>
        <taxon>Rhodobacterales</taxon>
        <taxon>Paracoccaceae</taxon>
        <taxon>Paracoccus</taxon>
    </lineage>
</organism>
<sequence>MSRGAAPALREAMLQAAMTGSKMLILPGLYLIERSISAELPGSLVIEFSTGARLIAAPGLSKTVLYPRGAKTSMVTCTTLDLTIINPQIDCSEGSSPSGKGGGFCSALSFNYLRNVRIEGGELYGGDAPENPNADSGITWVTCCDVIVDGVKIEGFNDCAIYPGGNNMLGTDGDGGTGKITRCEIRNCRSAVSAKREMTLLIFQGNTVEGCLAGVSSQDVRGAGGVPGARRLEISDNTFSRCMSNVIRPRGATVGFARNNLITNFGFHPVTGKSAKRNAVAINMDGSDGFRLEDNIIVLEDDFRDSQLALLFSQHTFGDMIFDHANCVGSGNTYMNIPRIMSFHSPGGPHKFVNEIIIGAGPQPFDEENVNPDTVVTYYSDDLSELHVWPSPKAEPAR</sequence>
<dbReference type="AlphaFoldDB" id="A0A533IE05"/>
<evidence type="ECO:0008006" key="3">
    <source>
        <dbReference type="Google" id="ProtNLM"/>
    </source>
</evidence>
<evidence type="ECO:0000313" key="2">
    <source>
        <dbReference type="Proteomes" id="UP000315344"/>
    </source>
</evidence>
<accession>A0A533IE05</accession>
<dbReference type="EMBL" id="VAFL01000003">
    <property type="protein sequence ID" value="TKW67848.1"/>
    <property type="molecule type" value="Genomic_DNA"/>
</dbReference>
<evidence type="ECO:0000313" key="1">
    <source>
        <dbReference type="EMBL" id="TKW67848.1"/>
    </source>
</evidence>
<dbReference type="SUPFAM" id="SSF51126">
    <property type="entry name" value="Pectin lyase-like"/>
    <property type="match status" value="1"/>
</dbReference>